<keyword evidence="1" id="KW-0479">Metal-binding</keyword>
<keyword evidence="9" id="KW-1185">Reference proteome</keyword>
<keyword evidence="2" id="KW-0677">Repeat</keyword>
<evidence type="ECO:0000256" key="6">
    <source>
        <dbReference type="SAM" id="MobiDB-lite"/>
    </source>
</evidence>
<dbReference type="Proteomes" id="UP001230051">
    <property type="component" value="Unassembled WGS sequence"/>
</dbReference>
<evidence type="ECO:0000313" key="9">
    <source>
        <dbReference type="Proteomes" id="UP001230051"/>
    </source>
</evidence>
<organism evidence="8 9">
    <name type="scientific">Acipenser oxyrinchus oxyrinchus</name>
    <dbReference type="NCBI Taxonomy" id="40147"/>
    <lineage>
        <taxon>Eukaryota</taxon>
        <taxon>Metazoa</taxon>
        <taxon>Chordata</taxon>
        <taxon>Craniata</taxon>
        <taxon>Vertebrata</taxon>
        <taxon>Euteleostomi</taxon>
        <taxon>Actinopterygii</taxon>
        <taxon>Chondrostei</taxon>
        <taxon>Acipenseriformes</taxon>
        <taxon>Acipenseridae</taxon>
        <taxon>Acipenser</taxon>
    </lineage>
</organism>
<dbReference type="PROSITE" id="PS00028">
    <property type="entry name" value="ZINC_FINGER_C2H2_1"/>
    <property type="match status" value="1"/>
</dbReference>
<protein>
    <submittedName>
        <fullName evidence="8">Zinc finger protein with KRAB and SCAN domains 3-like</fullName>
    </submittedName>
</protein>
<evidence type="ECO:0000313" key="8">
    <source>
        <dbReference type="EMBL" id="KAK1153423.1"/>
    </source>
</evidence>
<dbReference type="PROSITE" id="PS50157">
    <property type="entry name" value="ZINC_FINGER_C2H2_2"/>
    <property type="match status" value="1"/>
</dbReference>
<accession>A0AAD8FRW7</accession>
<evidence type="ECO:0000256" key="1">
    <source>
        <dbReference type="ARBA" id="ARBA00022723"/>
    </source>
</evidence>
<feature type="region of interest" description="Disordered" evidence="6">
    <location>
        <begin position="17"/>
        <end position="50"/>
    </location>
</feature>
<dbReference type="GO" id="GO:0008270">
    <property type="term" value="F:zinc ion binding"/>
    <property type="evidence" value="ECO:0007669"/>
    <property type="project" value="UniProtKB-KW"/>
</dbReference>
<dbReference type="AlphaFoldDB" id="A0AAD8FRW7"/>
<dbReference type="InterPro" id="IPR013087">
    <property type="entry name" value="Znf_C2H2_type"/>
</dbReference>
<proteinExistence type="predicted"/>
<feature type="domain" description="C2H2-type" evidence="7">
    <location>
        <begin position="210"/>
        <end position="237"/>
    </location>
</feature>
<gene>
    <name evidence="8" type="ORF">AOXY_G29933</name>
</gene>
<dbReference type="FunFam" id="3.30.160.60:FF:000100">
    <property type="entry name" value="Zinc finger 45-like"/>
    <property type="match status" value="1"/>
</dbReference>
<evidence type="ECO:0000259" key="7">
    <source>
        <dbReference type="PROSITE" id="PS50157"/>
    </source>
</evidence>
<dbReference type="Gene3D" id="3.30.160.60">
    <property type="entry name" value="Classic Zinc Finger"/>
    <property type="match status" value="1"/>
</dbReference>
<dbReference type="EMBL" id="JAGXEW010000041">
    <property type="protein sequence ID" value="KAK1153423.1"/>
    <property type="molecule type" value="Genomic_DNA"/>
</dbReference>
<evidence type="ECO:0000256" key="4">
    <source>
        <dbReference type="ARBA" id="ARBA00022833"/>
    </source>
</evidence>
<keyword evidence="4" id="KW-0862">Zinc</keyword>
<evidence type="ECO:0000256" key="5">
    <source>
        <dbReference type="PROSITE-ProRule" id="PRU00042"/>
    </source>
</evidence>
<name>A0AAD8FRW7_ACIOX</name>
<dbReference type="SUPFAM" id="SSF57667">
    <property type="entry name" value="beta-beta-alpha zinc fingers"/>
    <property type="match status" value="1"/>
</dbReference>
<sequence>MEPVHIKEEVIEQECFDSPVSTERLSVQVKEAPPEPGSHPPGLKREPIEHDSASFAEDVTELGSVQVIEEIPQLGSDLCKEEDSDDMYTDGEDEGTVPFLMHNPQMETGPVRIRRLTEDLDRPVSSTAAIAALIADQDYDLFPCFQCKRLVTGKQCSQKGVKKRGGSKYADMLLGARSANARQPSLASQELTLPSEGAKIRNLRSARLSHTCRECGKSFGHSDTLRLHQLVHKVEGMHDCAACGKSLEKGSLKKTPAKLNKGRRHQCTEWRV</sequence>
<comment type="caution">
    <text evidence="8">The sequence shown here is derived from an EMBL/GenBank/DDBJ whole genome shotgun (WGS) entry which is preliminary data.</text>
</comment>
<evidence type="ECO:0000256" key="2">
    <source>
        <dbReference type="ARBA" id="ARBA00022737"/>
    </source>
</evidence>
<evidence type="ECO:0000256" key="3">
    <source>
        <dbReference type="ARBA" id="ARBA00022771"/>
    </source>
</evidence>
<reference evidence="8" key="1">
    <citation type="submission" date="2022-02" db="EMBL/GenBank/DDBJ databases">
        <title>Atlantic sturgeon de novo genome assembly.</title>
        <authorList>
            <person name="Stock M."/>
            <person name="Klopp C."/>
            <person name="Guiguen Y."/>
            <person name="Cabau C."/>
            <person name="Parinello H."/>
            <person name="Santidrian Yebra-Pimentel E."/>
            <person name="Kuhl H."/>
            <person name="Dirks R.P."/>
            <person name="Guessner J."/>
            <person name="Wuertz S."/>
            <person name="Du K."/>
            <person name="Schartl M."/>
        </authorList>
    </citation>
    <scope>NUCLEOTIDE SEQUENCE</scope>
    <source>
        <strain evidence="8">STURGEONOMICS-FGT-2020</strain>
        <tissue evidence="8">Whole blood</tissue>
    </source>
</reference>
<keyword evidence="3 5" id="KW-0863">Zinc-finger</keyword>
<dbReference type="InterPro" id="IPR036236">
    <property type="entry name" value="Znf_C2H2_sf"/>
</dbReference>